<evidence type="ECO:0000259" key="2">
    <source>
        <dbReference type="PROSITE" id="PS50110"/>
    </source>
</evidence>
<protein>
    <submittedName>
        <fullName evidence="4">Two-component system, chemotaxis family, response regulator CheV</fullName>
    </submittedName>
</protein>
<dbReference type="InterPro" id="IPR011006">
    <property type="entry name" value="CheY-like_superfamily"/>
</dbReference>
<evidence type="ECO:0000256" key="1">
    <source>
        <dbReference type="PROSITE-ProRule" id="PRU00169"/>
    </source>
</evidence>
<evidence type="ECO:0000313" key="4">
    <source>
        <dbReference type="EMBL" id="SKA74063.1"/>
    </source>
</evidence>
<evidence type="ECO:0000259" key="3">
    <source>
        <dbReference type="PROSITE" id="PS50851"/>
    </source>
</evidence>
<dbReference type="Proteomes" id="UP000190027">
    <property type="component" value="Unassembled WGS sequence"/>
</dbReference>
<feature type="modified residue" description="4-aspartylphosphate" evidence="1">
    <location>
        <position position="248"/>
    </location>
</feature>
<dbReference type="RefSeq" id="WP_078716161.1">
    <property type="nucleotide sequence ID" value="NZ_FUYC01000002.1"/>
</dbReference>
<dbReference type="GO" id="GO:0006935">
    <property type="term" value="P:chemotaxis"/>
    <property type="evidence" value="ECO:0007669"/>
    <property type="project" value="InterPro"/>
</dbReference>
<dbReference type="SMART" id="SM00448">
    <property type="entry name" value="REC"/>
    <property type="match status" value="1"/>
</dbReference>
<dbReference type="EMBL" id="FUYC01000002">
    <property type="protein sequence ID" value="SKA74063.1"/>
    <property type="molecule type" value="Genomic_DNA"/>
</dbReference>
<dbReference type="PROSITE" id="PS50110">
    <property type="entry name" value="RESPONSE_REGULATORY"/>
    <property type="match status" value="1"/>
</dbReference>
<organism evidence="4 5">
    <name type="scientific">Paucidesulfovibrio gracilis DSM 16080</name>
    <dbReference type="NCBI Taxonomy" id="1121449"/>
    <lineage>
        <taxon>Bacteria</taxon>
        <taxon>Pseudomonadati</taxon>
        <taxon>Thermodesulfobacteriota</taxon>
        <taxon>Desulfovibrionia</taxon>
        <taxon>Desulfovibrionales</taxon>
        <taxon>Desulfovibrionaceae</taxon>
        <taxon>Paucidesulfovibrio</taxon>
    </lineage>
</organism>
<accession>A0A1T4W9W8</accession>
<proteinExistence type="predicted"/>
<evidence type="ECO:0000313" key="5">
    <source>
        <dbReference type="Proteomes" id="UP000190027"/>
    </source>
</evidence>
<dbReference type="SUPFAM" id="SSF52172">
    <property type="entry name" value="CheY-like"/>
    <property type="match status" value="1"/>
</dbReference>
<dbReference type="Gene3D" id="2.30.30.40">
    <property type="entry name" value="SH3 Domains"/>
    <property type="match status" value="1"/>
</dbReference>
<dbReference type="STRING" id="1121449.SAMN02745704_00583"/>
<keyword evidence="1" id="KW-0597">Phosphoprotein</keyword>
<gene>
    <name evidence="4" type="ORF">SAMN02745704_00583</name>
</gene>
<dbReference type="InterPro" id="IPR001789">
    <property type="entry name" value="Sig_transdc_resp-reg_receiver"/>
</dbReference>
<dbReference type="Pfam" id="PF00072">
    <property type="entry name" value="Response_reg"/>
    <property type="match status" value="1"/>
</dbReference>
<dbReference type="AlphaFoldDB" id="A0A1T4W9W8"/>
<dbReference type="OrthoDB" id="9806105at2"/>
<dbReference type="InterPro" id="IPR036061">
    <property type="entry name" value="CheW-like_dom_sf"/>
</dbReference>
<dbReference type="PIRSF" id="PIRSF002867">
    <property type="entry name" value="CheV"/>
    <property type="match status" value="1"/>
</dbReference>
<reference evidence="4 5" key="1">
    <citation type="submission" date="2017-02" db="EMBL/GenBank/DDBJ databases">
        <authorList>
            <person name="Peterson S.W."/>
        </authorList>
    </citation>
    <scope>NUCLEOTIDE SEQUENCE [LARGE SCALE GENOMIC DNA]</scope>
    <source>
        <strain evidence="4 5">DSM 16080</strain>
    </source>
</reference>
<dbReference type="PANTHER" id="PTHR47233:SF3">
    <property type="entry name" value="CHEMOTAXIS PROTEIN CHEV"/>
    <property type="match status" value="1"/>
</dbReference>
<dbReference type="PANTHER" id="PTHR47233">
    <property type="entry name" value="CHEMOTAXIS PROTEIN CHEV"/>
    <property type="match status" value="1"/>
</dbReference>
<dbReference type="Gene3D" id="2.40.50.180">
    <property type="entry name" value="CheA-289, Domain 4"/>
    <property type="match status" value="1"/>
</dbReference>
<dbReference type="SUPFAM" id="SSF50341">
    <property type="entry name" value="CheW-like"/>
    <property type="match status" value="1"/>
</dbReference>
<feature type="domain" description="Response regulatory" evidence="2">
    <location>
        <begin position="186"/>
        <end position="315"/>
    </location>
</feature>
<dbReference type="Gene3D" id="3.40.50.2300">
    <property type="match status" value="1"/>
</dbReference>
<dbReference type="SMART" id="SM00260">
    <property type="entry name" value="CheW"/>
    <property type="match status" value="1"/>
</dbReference>
<dbReference type="Pfam" id="PF01584">
    <property type="entry name" value="CheW"/>
    <property type="match status" value="1"/>
</dbReference>
<name>A0A1T4W9W8_9BACT</name>
<dbReference type="InterPro" id="IPR024181">
    <property type="entry name" value="Chemotax_regulator_CheV"/>
</dbReference>
<sequence>MTRNNILLESGTNELELVEFYIDERLPEHEEPYRGYYGVNVAKVLEIIRLPEVTPLPDRPHPSVLGAFDLRGRIVPLVDLALLMGMQRVEHVEPKVIVSEFNSIQTALLVSGVTRIHRISWKNIEPPDEQVASFCSRNITGVVRLAERVLLILDMEKIIGDISPSSAMTSDEQELQTVAEHNPQYKALVADDSDAIRKLMISVLTRAGFEVTGASNGREAWEILQDAKQSSRDEDRPIQEWFDAVVTDIEMPSMDGHTLCRRIKEDRHLRALPVVLFSSLITDSLRHKGESVGADDQIAKPDIGRLAEVVLELLSGTGNEPA</sequence>
<keyword evidence="5" id="KW-1185">Reference proteome</keyword>
<dbReference type="GO" id="GO:0000160">
    <property type="term" value="P:phosphorelay signal transduction system"/>
    <property type="evidence" value="ECO:0007669"/>
    <property type="project" value="InterPro"/>
</dbReference>
<feature type="domain" description="CheW-like" evidence="3">
    <location>
        <begin position="14"/>
        <end position="164"/>
    </location>
</feature>
<dbReference type="PROSITE" id="PS50851">
    <property type="entry name" value="CHEW"/>
    <property type="match status" value="1"/>
</dbReference>
<dbReference type="InterPro" id="IPR002545">
    <property type="entry name" value="CheW-lke_dom"/>
</dbReference>